<dbReference type="InterPro" id="IPR013785">
    <property type="entry name" value="Aldolase_TIM"/>
</dbReference>
<dbReference type="FunFam" id="3.20.20.70:FF:000067">
    <property type="entry name" value="tRNA-dihydrouridine(47) synthase [NAD(P)(+)]"/>
    <property type="match status" value="1"/>
</dbReference>
<dbReference type="Gene3D" id="3.20.20.70">
    <property type="entry name" value="Aldolase class I"/>
    <property type="match status" value="1"/>
</dbReference>
<dbReference type="SUPFAM" id="SSF90229">
    <property type="entry name" value="CCCH zinc finger"/>
    <property type="match status" value="1"/>
</dbReference>
<dbReference type="Pfam" id="PF01207">
    <property type="entry name" value="Dus"/>
    <property type="match status" value="1"/>
</dbReference>
<feature type="domain" description="C3H1-type" evidence="20">
    <location>
        <begin position="202"/>
        <end position="225"/>
    </location>
</feature>
<evidence type="ECO:0000256" key="16">
    <source>
        <dbReference type="ARBA" id="ARBA00049447"/>
    </source>
</evidence>
<reference evidence="21" key="1">
    <citation type="journal article" date="2013" name="Genome Biol. Evol.">
        <title>Punctuated emergences of genetic and phenotypic innovations in eumetazoan, bilaterian, euteleostome, and hominidae ancestors.</title>
        <authorList>
            <person name="Wenger Y."/>
            <person name="Galliot B."/>
        </authorList>
    </citation>
    <scope>NUCLEOTIDE SEQUENCE</scope>
    <source>
        <tissue evidence="21">Whole animals</tissue>
    </source>
</reference>
<dbReference type="PANTHER" id="PTHR45846:SF1">
    <property type="entry name" value="TRNA-DIHYDROURIDINE(47) SYNTHASE [NAD(P)(+)]-LIKE"/>
    <property type="match status" value="1"/>
</dbReference>
<dbReference type="OrthoDB" id="259935at2759"/>
<comment type="catalytic activity">
    <reaction evidence="15">
        <text>a 5,6-dihydrouridine in mRNA + NAD(+) = a uridine in mRNA + NADH + H(+)</text>
        <dbReference type="Rhea" id="RHEA:69851"/>
        <dbReference type="Rhea" id="RHEA-COMP:14658"/>
        <dbReference type="Rhea" id="RHEA-COMP:17789"/>
        <dbReference type="ChEBI" id="CHEBI:15378"/>
        <dbReference type="ChEBI" id="CHEBI:57540"/>
        <dbReference type="ChEBI" id="CHEBI:57945"/>
        <dbReference type="ChEBI" id="CHEBI:65315"/>
        <dbReference type="ChEBI" id="CHEBI:74443"/>
    </reaction>
    <physiologicalReaction direction="right-to-left" evidence="15">
        <dbReference type="Rhea" id="RHEA:69853"/>
    </physiologicalReaction>
</comment>
<protein>
    <recommendedName>
        <fullName evidence="19">tRNA-dihydrouridine(47) synthase [NAD(P)(+)]</fullName>
        <ecNumber evidence="19">1.3.1.-</ecNumber>
    </recommendedName>
    <alternativeName>
        <fullName evidence="19">tRNA-dihydrouridine synthase 3</fullName>
    </alternativeName>
</protein>
<dbReference type="InterPro" id="IPR035587">
    <property type="entry name" value="DUS-like_FMN-bd"/>
</dbReference>
<comment type="function">
    <text evidence="13">Catalyzes the synthesis of dihydrouridine, a modified base, in various RNAs, such as tRNAs, mRNAs and some long non-coding RNAs (lncRNAs). Mainly modifies the uridine in position 47 (U47) in the D-loop of most cytoplasmic tRNAs. Also able to mediate the formation of dihydrouridine in some mRNAs, thereby regulating their translation.</text>
</comment>
<evidence type="ECO:0000256" key="13">
    <source>
        <dbReference type="ARBA" id="ARBA00045365"/>
    </source>
</evidence>
<dbReference type="EMBL" id="HAAD01001853">
    <property type="protein sequence ID" value="CDG68085.1"/>
    <property type="molecule type" value="mRNA"/>
</dbReference>
<evidence type="ECO:0000256" key="10">
    <source>
        <dbReference type="ARBA" id="ARBA00022857"/>
    </source>
</evidence>
<feature type="non-terminal residue" evidence="21">
    <location>
        <position position="1"/>
    </location>
</feature>
<dbReference type="InterPro" id="IPR000571">
    <property type="entry name" value="Znf_CCCH"/>
</dbReference>
<evidence type="ECO:0000256" key="2">
    <source>
        <dbReference type="ARBA" id="ARBA00022630"/>
    </source>
</evidence>
<evidence type="ECO:0000256" key="5">
    <source>
        <dbReference type="ARBA" id="ARBA00022694"/>
    </source>
</evidence>
<keyword evidence="5 19" id="KW-0819">tRNA processing</keyword>
<dbReference type="GO" id="GO:0006397">
    <property type="term" value="P:mRNA processing"/>
    <property type="evidence" value="ECO:0007669"/>
    <property type="project" value="UniProtKB-KW"/>
</dbReference>
<evidence type="ECO:0000313" key="21">
    <source>
        <dbReference type="EMBL" id="CDG68085.1"/>
    </source>
</evidence>
<keyword evidence="11 19" id="KW-0560">Oxidoreductase</keyword>
<dbReference type="PROSITE" id="PS01136">
    <property type="entry name" value="UPF0034"/>
    <property type="match status" value="1"/>
</dbReference>
<keyword evidence="12" id="KW-0520">NAD</keyword>
<dbReference type="GO" id="GO:0003723">
    <property type="term" value="F:RNA binding"/>
    <property type="evidence" value="ECO:0007669"/>
    <property type="project" value="TreeGrafter"/>
</dbReference>
<keyword evidence="6 18" id="KW-0479">Metal-binding</keyword>
<evidence type="ECO:0000256" key="11">
    <source>
        <dbReference type="ARBA" id="ARBA00023002"/>
    </source>
</evidence>
<gene>
    <name evidence="21" type="primary">DUS3L</name>
</gene>
<keyword evidence="10" id="KW-0521">NADP</keyword>
<evidence type="ECO:0000256" key="14">
    <source>
        <dbReference type="ARBA" id="ARBA00048266"/>
    </source>
</evidence>
<evidence type="ECO:0000256" key="7">
    <source>
        <dbReference type="ARBA" id="ARBA00022737"/>
    </source>
</evidence>
<comment type="catalytic activity">
    <reaction evidence="14">
        <text>5,6-dihydrouridine(47) in tRNA + NAD(+) = uridine(47) in tRNA + NADH + H(+)</text>
        <dbReference type="Rhea" id="RHEA:53364"/>
        <dbReference type="Rhea" id="RHEA-COMP:13539"/>
        <dbReference type="Rhea" id="RHEA-COMP:13540"/>
        <dbReference type="ChEBI" id="CHEBI:15378"/>
        <dbReference type="ChEBI" id="CHEBI:57540"/>
        <dbReference type="ChEBI" id="CHEBI:57945"/>
        <dbReference type="ChEBI" id="CHEBI:65315"/>
        <dbReference type="ChEBI" id="CHEBI:74443"/>
        <dbReference type="EC" id="1.3.1.89"/>
    </reaction>
    <physiologicalReaction direction="right-to-left" evidence="14">
        <dbReference type="Rhea" id="RHEA:53366"/>
    </physiologicalReaction>
</comment>
<dbReference type="PANTHER" id="PTHR45846">
    <property type="entry name" value="TRNA-DIHYDROURIDINE(47) SYNTHASE [NAD(P)(+)]-LIKE"/>
    <property type="match status" value="1"/>
</dbReference>
<comment type="catalytic activity">
    <reaction evidence="16">
        <text>a 5,6-dihydrouridine in mRNA + NADP(+) = a uridine in mRNA + NADPH + H(+)</text>
        <dbReference type="Rhea" id="RHEA:69855"/>
        <dbReference type="Rhea" id="RHEA-COMP:14658"/>
        <dbReference type="Rhea" id="RHEA-COMP:17789"/>
        <dbReference type="ChEBI" id="CHEBI:15378"/>
        <dbReference type="ChEBI" id="CHEBI:57783"/>
        <dbReference type="ChEBI" id="CHEBI:58349"/>
        <dbReference type="ChEBI" id="CHEBI:65315"/>
        <dbReference type="ChEBI" id="CHEBI:74443"/>
    </reaction>
    <physiologicalReaction direction="right-to-left" evidence="16">
        <dbReference type="Rhea" id="RHEA:69857"/>
    </physiologicalReaction>
</comment>
<keyword evidence="9 18" id="KW-0862">Zinc</keyword>
<evidence type="ECO:0000259" key="20">
    <source>
        <dbReference type="PROSITE" id="PS50103"/>
    </source>
</evidence>
<dbReference type="InterPro" id="IPR036855">
    <property type="entry name" value="Znf_CCCH_sf"/>
</dbReference>
<dbReference type="GO" id="GO:0050660">
    <property type="term" value="F:flavin adenine dinucleotide binding"/>
    <property type="evidence" value="ECO:0007669"/>
    <property type="project" value="UniProtKB-UniRule"/>
</dbReference>
<dbReference type="EC" id="1.3.1.-" evidence="19"/>
<dbReference type="GO" id="GO:0102265">
    <property type="term" value="F:tRNA-dihydrouridine47 synthase activity"/>
    <property type="evidence" value="ECO:0007669"/>
    <property type="project" value="UniProtKB-EC"/>
</dbReference>
<keyword evidence="4" id="KW-0507">mRNA processing</keyword>
<keyword evidence="8 18" id="KW-0863">Zinc-finger</keyword>
<dbReference type="InterPro" id="IPR018517">
    <property type="entry name" value="tRNA_hU_synthase_CS"/>
</dbReference>
<dbReference type="Gene3D" id="4.10.1000.10">
    <property type="entry name" value="Zinc finger, CCCH-type"/>
    <property type="match status" value="1"/>
</dbReference>
<keyword evidence="2 19" id="KW-0285">Flavoprotein</keyword>
<dbReference type="SUPFAM" id="SSF51395">
    <property type="entry name" value="FMN-linked oxidoreductases"/>
    <property type="match status" value="1"/>
</dbReference>
<dbReference type="GO" id="GO:0008270">
    <property type="term" value="F:zinc ion binding"/>
    <property type="evidence" value="ECO:0007669"/>
    <property type="project" value="UniProtKB-KW"/>
</dbReference>
<keyword evidence="7" id="KW-0677">Repeat</keyword>
<evidence type="ECO:0000256" key="17">
    <source>
        <dbReference type="ARBA" id="ARBA00049513"/>
    </source>
</evidence>
<dbReference type="GO" id="GO:0106414">
    <property type="term" value="F:mRNA dihydrouridine synthase activity"/>
    <property type="evidence" value="ECO:0007669"/>
    <property type="project" value="RHEA"/>
</dbReference>
<comment type="similarity">
    <text evidence="19">Belongs to the dus family. Dus3 subfamily.</text>
</comment>
<evidence type="ECO:0000256" key="6">
    <source>
        <dbReference type="ARBA" id="ARBA00022723"/>
    </source>
</evidence>
<keyword evidence="3 19" id="KW-0288">FMN</keyword>
<comment type="catalytic activity">
    <reaction evidence="17">
        <text>5,6-dihydrouridine(47) in tRNA + NADP(+) = uridine(47) in tRNA + NADPH + H(+)</text>
        <dbReference type="Rhea" id="RHEA:53360"/>
        <dbReference type="Rhea" id="RHEA-COMP:13539"/>
        <dbReference type="Rhea" id="RHEA-COMP:13540"/>
        <dbReference type="ChEBI" id="CHEBI:15378"/>
        <dbReference type="ChEBI" id="CHEBI:57783"/>
        <dbReference type="ChEBI" id="CHEBI:58349"/>
        <dbReference type="ChEBI" id="CHEBI:65315"/>
        <dbReference type="ChEBI" id="CHEBI:74443"/>
        <dbReference type="EC" id="1.3.1.89"/>
    </reaction>
    <physiologicalReaction direction="right-to-left" evidence="17">
        <dbReference type="Rhea" id="RHEA:53362"/>
    </physiologicalReaction>
</comment>
<evidence type="ECO:0000256" key="3">
    <source>
        <dbReference type="ARBA" id="ARBA00022643"/>
    </source>
</evidence>
<evidence type="ECO:0000256" key="8">
    <source>
        <dbReference type="ARBA" id="ARBA00022771"/>
    </source>
</evidence>
<organism evidence="21">
    <name type="scientific">Hydra vulgaris</name>
    <name type="common">Hydra</name>
    <name type="synonym">Hydra attenuata</name>
    <dbReference type="NCBI Taxonomy" id="6087"/>
    <lineage>
        <taxon>Eukaryota</taxon>
        <taxon>Metazoa</taxon>
        <taxon>Cnidaria</taxon>
        <taxon>Hydrozoa</taxon>
        <taxon>Hydroidolina</taxon>
        <taxon>Anthoathecata</taxon>
        <taxon>Aplanulata</taxon>
        <taxon>Hydridae</taxon>
        <taxon>Hydra</taxon>
    </lineage>
</organism>
<evidence type="ECO:0000256" key="15">
    <source>
        <dbReference type="ARBA" id="ARBA00048342"/>
    </source>
</evidence>
<sequence length="679" mass="78625">MIQSDLKWKTQVDTAVGKANSVLGFIRRMFKYVDTHMVKKLYVTFVRPHLEFAIQAWCPFLRRDIDKIEKIQRRATKLAPALKKIPYEKRLDIMKLTTLEERRIRGDLIQQYKIQHRYSRFNMVNRTGEARIKPEFVREITSTEDIDNSEFPEDETANNFVCTTQCDTQNVSMLEPPQQKKKKGQNKCRGSTVPRIKDIDRLCPNFLKSEKCQFEANCKFSHNVKNYLDKRPPDISNSCINFITSGYCKYGIECRYGKEHLTADFKNIIDEEKHKKYLANLGNENALSKESMLAIRKKKYQFPRADCYLKSSSEGTHNFLVNNREKKKIDFSNKLYLAPLTTVGNLPFRRVCKNFGADITCGEMAMATNLLQGHQSEWALVKRHSSEDIFGVQLCGGYPDSMAKAVEMLNKECQIDFIDINMGCPIDLVFKKGEGSALMGRMKKLEEVVKGMVQVSDVPITIKMRTGIQENKSIAHKIIPLVKEWGVDLITLHGRSREQRYTKAADWDYINQCAKLSHPVPFFGNGDIFSYEDAIKRQENFGVDGLMIARGALIKPWIFTEIKEKRHWDISSQERFELLKCFTNYGLEHWGSDTKGVENTRRFLLEWLSFLYRYIPVGLLEVVPQKINERPPSYFGRNDLETLFASHKSCDWVKISEMLLGPVPDSFTFLPKHKANTYS</sequence>
<proteinExistence type="evidence at transcript level"/>
<evidence type="ECO:0000256" key="1">
    <source>
        <dbReference type="ARBA" id="ARBA00001917"/>
    </source>
</evidence>
<evidence type="ECO:0000256" key="12">
    <source>
        <dbReference type="ARBA" id="ARBA00023027"/>
    </source>
</evidence>
<dbReference type="Pfam" id="PF25585">
    <property type="entry name" value="zf-CCCH_DUS3L"/>
    <property type="match status" value="1"/>
</dbReference>
<name>T2M841_HYDVU</name>
<accession>T2M841</accession>
<evidence type="ECO:0000256" key="9">
    <source>
        <dbReference type="ARBA" id="ARBA00022833"/>
    </source>
</evidence>
<evidence type="ECO:0000256" key="19">
    <source>
        <dbReference type="RuleBase" id="RU291113"/>
    </source>
</evidence>
<dbReference type="AlphaFoldDB" id="T2M841"/>
<comment type="cofactor">
    <cofactor evidence="1 19">
        <name>FMN</name>
        <dbReference type="ChEBI" id="CHEBI:58210"/>
    </cofactor>
</comment>
<feature type="zinc finger region" description="C3H1-type" evidence="18">
    <location>
        <begin position="202"/>
        <end position="225"/>
    </location>
</feature>
<evidence type="ECO:0000256" key="18">
    <source>
        <dbReference type="PROSITE-ProRule" id="PRU00723"/>
    </source>
</evidence>
<dbReference type="CDD" id="cd02801">
    <property type="entry name" value="DUS_like_FMN"/>
    <property type="match status" value="1"/>
</dbReference>
<dbReference type="PROSITE" id="PS50103">
    <property type="entry name" value="ZF_C3H1"/>
    <property type="match status" value="1"/>
</dbReference>
<evidence type="ECO:0000256" key="4">
    <source>
        <dbReference type="ARBA" id="ARBA00022664"/>
    </source>
</evidence>